<evidence type="ECO:0000313" key="6">
    <source>
        <dbReference type="Proteomes" id="UP000751190"/>
    </source>
</evidence>
<organism evidence="5 6">
    <name type="scientific">Diacronema lutheri</name>
    <name type="common">Unicellular marine alga</name>
    <name type="synonym">Monochrysis lutheri</name>
    <dbReference type="NCBI Taxonomy" id="2081491"/>
    <lineage>
        <taxon>Eukaryota</taxon>
        <taxon>Haptista</taxon>
        <taxon>Haptophyta</taxon>
        <taxon>Pavlovophyceae</taxon>
        <taxon>Pavlovales</taxon>
        <taxon>Pavlovaceae</taxon>
        <taxon>Diacronema</taxon>
    </lineage>
</organism>
<dbReference type="PANTHER" id="PTHR43176:SF3">
    <property type="entry name" value="3-HYDROXYISOBUTYRYL-COA HYDROLASE, MITOCHONDRIAL"/>
    <property type="match status" value="1"/>
</dbReference>
<dbReference type="EMBL" id="JAGTXO010000006">
    <property type="protein sequence ID" value="KAG8467293.1"/>
    <property type="molecule type" value="Genomic_DNA"/>
</dbReference>
<dbReference type="Pfam" id="PF16113">
    <property type="entry name" value="ECH_2"/>
    <property type="match status" value="1"/>
</dbReference>
<dbReference type="Proteomes" id="UP000751190">
    <property type="component" value="Unassembled WGS sequence"/>
</dbReference>
<dbReference type="AlphaFoldDB" id="A0A8J5XLX0"/>
<dbReference type="SUPFAM" id="SSF52096">
    <property type="entry name" value="ClpP/crotonase"/>
    <property type="match status" value="1"/>
</dbReference>
<dbReference type="EC" id="3.1.2.4" evidence="2"/>
<evidence type="ECO:0000313" key="5">
    <source>
        <dbReference type="EMBL" id="KAG8467293.1"/>
    </source>
</evidence>
<evidence type="ECO:0000256" key="1">
    <source>
        <dbReference type="ARBA" id="ARBA00001709"/>
    </source>
</evidence>
<reference evidence="5" key="1">
    <citation type="submission" date="2021-05" db="EMBL/GenBank/DDBJ databases">
        <title>The genome of the haptophyte Pavlova lutheri (Diacronema luteri, Pavlovales) - a model for lipid biosynthesis in eukaryotic algae.</title>
        <authorList>
            <person name="Hulatt C.J."/>
            <person name="Posewitz M.C."/>
        </authorList>
    </citation>
    <scope>NUCLEOTIDE SEQUENCE</scope>
    <source>
        <strain evidence="5">NIVA-4/92</strain>
    </source>
</reference>
<dbReference type="GO" id="GO:0006574">
    <property type="term" value="P:L-valine catabolic process"/>
    <property type="evidence" value="ECO:0007669"/>
    <property type="project" value="TreeGrafter"/>
</dbReference>
<dbReference type="Gene3D" id="3.90.226.10">
    <property type="entry name" value="2-enoyl-CoA Hydratase, Chain A, domain 1"/>
    <property type="match status" value="1"/>
</dbReference>
<accession>A0A8J5XLX0</accession>
<evidence type="ECO:0000256" key="3">
    <source>
        <dbReference type="ARBA" id="ARBA00022801"/>
    </source>
</evidence>
<evidence type="ECO:0000256" key="2">
    <source>
        <dbReference type="ARBA" id="ARBA00011915"/>
    </source>
</evidence>
<proteinExistence type="predicted"/>
<evidence type="ECO:0000259" key="4">
    <source>
        <dbReference type="Pfam" id="PF16113"/>
    </source>
</evidence>
<dbReference type="GO" id="GO:0003860">
    <property type="term" value="F:3-hydroxyisobutyryl-CoA hydrolase activity"/>
    <property type="evidence" value="ECO:0007669"/>
    <property type="project" value="UniProtKB-EC"/>
</dbReference>
<dbReference type="NCBIfam" id="NF004127">
    <property type="entry name" value="PRK05617.1"/>
    <property type="match status" value="1"/>
</dbReference>
<gene>
    <name evidence="5" type="ORF">KFE25_000609</name>
</gene>
<dbReference type="OrthoDB" id="1737613at2759"/>
<name>A0A8J5XLX0_DIALT</name>
<protein>
    <recommendedName>
        <fullName evidence="2">3-hydroxyisobutyryl-CoA hydrolase</fullName>
        <ecNumber evidence="2">3.1.2.4</ecNumber>
    </recommendedName>
</protein>
<sequence>MERAVLVARHGRVLSCTLNRPRSLNALTLEMVRELRGVLGAFATDAHCRVLVLRGAGGKAFCAGGDMKALAQDARAGGALARSFFAEEYNLNAAIAELDRPQVSVWDGIVMGGGAGLSVHGRFRVATERTLFAMPEGAIGFFPDVGASRFLNDLPGNAGTYLALSGARIGASDACALGLATHFVPASRVGVGELEDALANCATESEVDARLRDLAAGAQPPAPADGAQPLAPHRGAIERCFGQGSVSAIVRALDGERSEWAVQASRALRRQSPTSLVLTLHLLRQGAREPLRECLAREYTLAALLTAPPAATGPASDFFEGVRAVLVDKDQRPAWHPPTLEQLDDEQIVRAHFAPPRAGSDIATVAHSIRAGGSVVRSQL</sequence>
<dbReference type="InterPro" id="IPR045004">
    <property type="entry name" value="ECH_dom"/>
</dbReference>
<dbReference type="InterPro" id="IPR029045">
    <property type="entry name" value="ClpP/crotonase-like_dom_sf"/>
</dbReference>
<feature type="domain" description="Enoyl-CoA hydratase/isomerase" evidence="4">
    <location>
        <begin position="16"/>
        <end position="348"/>
    </location>
</feature>
<keyword evidence="6" id="KW-1185">Reference proteome</keyword>
<comment type="catalytic activity">
    <reaction evidence="1">
        <text>3-hydroxy-2-methylpropanoyl-CoA + H2O = 3-hydroxy-2-methylpropanoate + CoA + H(+)</text>
        <dbReference type="Rhea" id="RHEA:20888"/>
        <dbReference type="ChEBI" id="CHEBI:11805"/>
        <dbReference type="ChEBI" id="CHEBI:15377"/>
        <dbReference type="ChEBI" id="CHEBI:15378"/>
        <dbReference type="ChEBI" id="CHEBI:57287"/>
        <dbReference type="ChEBI" id="CHEBI:57340"/>
        <dbReference type="EC" id="3.1.2.4"/>
    </reaction>
</comment>
<dbReference type="InterPro" id="IPR032259">
    <property type="entry name" value="HIBYL-CoA-H"/>
</dbReference>
<dbReference type="CDD" id="cd06558">
    <property type="entry name" value="crotonase-like"/>
    <property type="match status" value="1"/>
</dbReference>
<comment type="caution">
    <text evidence="5">The sequence shown here is derived from an EMBL/GenBank/DDBJ whole genome shotgun (WGS) entry which is preliminary data.</text>
</comment>
<dbReference type="PANTHER" id="PTHR43176">
    <property type="entry name" value="3-HYDROXYISOBUTYRYL-COA HYDROLASE-RELATED"/>
    <property type="match status" value="1"/>
</dbReference>
<dbReference type="OMA" id="EVFTMEY"/>
<keyword evidence="3" id="KW-0378">Hydrolase</keyword>